<accession>N0CPJ4</accession>
<dbReference type="PATRIC" id="fig|1303692.3.peg.3204"/>
<name>N0CPJ4_STRMI</name>
<dbReference type="eggNOG" id="ENOG5031M94">
    <property type="taxonomic scope" value="Bacteria"/>
</dbReference>
<dbReference type="HOGENOM" id="CLU_1980358_0_0_11"/>
<gene>
    <name evidence="1" type="ORF">SFUL_3182</name>
</gene>
<dbReference type="AlphaFoldDB" id="N0CPJ4"/>
<dbReference type="KEGG" id="sfi:SFUL_3182"/>
<evidence type="ECO:0000313" key="1">
    <source>
        <dbReference type="EMBL" id="AGK78116.1"/>
    </source>
</evidence>
<protein>
    <submittedName>
        <fullName evidence="1">Uncharacterized protein</fullName>
    </submittedName>
</protein>
<proteinExistence type="predicted"/>
<dbReference type="EMBL" id="CP005080">
    <property type="protein sequence ID" value="AGK78116.1"/>
    <property type="molecule type" value="Genomic_DNA"/>
</dbReference>
<dbReference type="Proteomes" id="UP000013304">
    <property type="component" value="Chromosome"/>
</dbReference>
<organism evidence="1 2">
    <name type="scientific">Streptomyces microflavus DSM 40593</name>
    <dbReference type="NCBI Taxonomy" id="1303692"/>
    <lineage>
        <taxon>Bacteria</taxon>
        <taxon>Bacillati</taxon>
        <taxon>Actinomycetota</taxon>
        <taxon>Actinomycetes</taxon>
        <taxon>Kitasatosporales</taxon>
        <taxon>Streptomycetaceae</taxon>
        <taxon>Streptomyces</taxon>
    </lineage>
</organism>
<sequence>MFPIQSHKERHTRMTATSSRPDIIALLADADFKYRADTNTWSHRDGRPFSKEEQAHVLTATRSEFLDFDAQFKRFVKHRQAWADAPEALQRLLAPFMQQLTVKNLGNAHELMSEEDRTEFNRLLGLVATPPRPFTANTF</sequence>
<reference evidence="1 2" key="1">
    <citation type="submission" date="2013-04" db="EMBL/GenBank/DDBJ databases">
        <title>Complete genome sequence of Streptomyces fulvissimus.</title>
        <authorList>
            <person name="Myronovskyi M."/>
            <person name="Tokovenko B."/>
            <person name="Manderscheid N."/>
            <person name="Petzke L."/>
            <person name="Luzhetskyy A."/>
        </authorList>
    </citation>
    <scope>NUCLEOTIDE SEQUENCE [LARGE SCALE GENOMIC DNA]</scope>
    <source>
        <strain evidence="1 2">DSM 40593</strain>
    </source>
</reference>
<evidence type="ECO:0000313" key="2">
    <source>
        <dbReference type="Proteomes" id="UP000013304"/>
    </source>
</evidence>